<dbReference type="Proteomes" id="UP000027178">
    <property type="component" value="Unassembled WGS sequence"/>
</dbReference>
<dbReference type="EMBL" id="JNBY01000148">
    <property type="protein sequence ID" value="KDN81244.1"/>
    <property type="molecule type" value="Genomic_DNA"/>
</dbReference>
<evidence type="ECO:0000313" key="3">
    <source>
        <dbReference type="Proteomes" id="UP000027178"/>
    </source>
</evidence>
<dbReference type="AlphaFoldDB" id="A0A066YMW1"/>
<sequence>MVDPGRTPKESRRSVASPGWERHGHRPHPFQQRPETVKDPAAGRISVPSH</sequence>
<gene>
    <name evidence="2" type="ORF">KCH_68760</name>
</gene>
<dbReference type="PATRIC" id="fig|1348663.4.peg.6654"/>
<dbReference type="HOGENOM" id="CLU_3118804_0_0_11"/>
<organism evidence="2 3">
    <name type="scientific">Kitasatospora cheerisanensis KCTC 2395</name>
    <dbReference type="NCBI Taxonomy" id="1348663"/>
    <lineage>
        <taxon>Bacteria</taxon>
        <taxon>Bacillati</taxon>
        <taxon>Actinomycetota</taxon>
        <taxon>Actinomycetes</taxon>
        <taxon>Kitasatosporales</taxon>
        <taxon>Streptomycetaceae</taxon>
        <taxon>Kitasatospora</taxon>
    </lineage>
</organism>
<accession>A0A066YMW1</accession>
<protein>
    <submittedName>
        <fullName evidence="2">Uncharacterized protein</fullName>
    </submittedName>
</protein>
<reference evidence="2 3" key="1">
    <citation type="submission" date="2014-05" db="EMBL/GenBank/DDBJ databases">
        <title>Draft Genome Sequence of Kitasatospora cheerisanensis KCTC 2395.</title>
        <authorList>
            <person name="Nam D.H."/>
        </authorList>
    </citation>
    <scope>NUCLEOTIDE SEQUENCE [LARGE SCALE GENOMIC DNA]</scope>
    <source>
        <strain evidence="2 3">KCTC 2395</strain>
    </source>
</reference>
<name>A0A066YMW1_9ACTN</name>
<feature type="region of interest" description="Disordered" evidence="1">
    <location>
        <begin position="1"/>
        <end position="50"/>
    </location>
</feature>
<comment type="caution">
    <text evidence="2">The sequence shown here is derived from an EMBL/GenBank/DDBJ whole genome shotgun (WGS) entry which is preliminary data.</text>
</comment>
<keyword evidence="3" id="KW-1185">Reference proteome</keyword>
<feature type="compositionally biased region" description="Basic and acidic residues" evidence="1">
    <location>
        <begin position="1"/>
        <end position="13"/>
    </location>
</feature>
<proteinExistence type="predicted"/>
<evidence type="ECO:0000256" key="1">
    <source>
        <dbReference type="SAM" id="MobiDB-lite"/>
    </source>
</evidence>
<evidence type="ECO:0000313" key="2">
    <source>
        <dbReference type="EMBL" id="KDN81244.1"/>
    </source>
</evidence>